<keyword evidence="1" id="KW-0812">Transmembrane</keyword>
<evidence type="ECO:0000313" key="2">
    <source>
        <dbReference type="EMBL" id="KHJ82029.1"/>
    </source>
</evidence>
<keyword evidence="1" id="KW-1133">Transmembrane helix</keyword>
<evidence type="ECO:0000313" key="3">
    <source>
        <dbReference type="Proteomes" id="UP000053660"/>
    </source>
</evidence>
<name>A0A0B1SAT5_OESDE</name>
<keyword evidence="1" id="KW-0472">Membrane</keyword>
<keyword evidence="3" id="KW-1185">Reference proteome</keyword>
<evidence type="ECO:0000256" key="1">
    <source>
        <dbReference type="SAM" id="Phobius"/>
    </source>
</evidence>
<dbReference type="AlphaFoldDB" id="A0A0B1SAT5"/>
<organism evidence="2 3">
    <name type="scientific">Oesophagostomum dentatum</name>
    <name type="common">Nodular worm</name>
    <dbReference type="NCBI Taxonomy" id="61180"/>
    <lineage>
        <taxon>Eukaryota</taxon>
        <taxon>Metazoa</taxon>
        <taxon>Ecdysozoa</taxon>
        <taxon>Nematoda</taxon>
        <taxon>Chromadorea</taxon>
        <taxon>Rhabditida</taxon>
        <taxon>Rhabditina</taxon>
        <taxon>Rhabditomorpha</taxon>
        <taxon>Strongyloidea</taxon>
        <taxon>Strongylidae</taxon>
        <taxon>Oesophagostomum</taxon>
    </lineage>
</organism>
<protein>
    <submittedName>
        <fullName evidence="2">Uncharacterized protein</fullName>
    </submittedName>
</protein>
<accession>A0A0B1SAT5</accession>
<proteinExistence type="predicted"/>
<dbReference type="Proteomes" id="UP000053660">
    <property type="component" value="Unassembled WGS sequence"/>
</dbReference>
<gene>
    <name evidence="2" type="ORF">OESDEN_18280</name>
</gene>
<sequence>MDNHFGLRSIVHFYIIVHVMRSSSFCISVVLFLLFCRKLNLAKETINPQCTPTNVSGNESAIDFVFLLDHSLGEDKVSRIRYLLKAISCEIPVSKQYRLATVHFPGQSSKVISSSRTNAGKTKLSKFLPPIVINNTLL</sequence>
<reference evidence="2 3" key="1">
    <citation type="submission" date="2014-03" db="EMBL/GenBank/DDBJ databases">
        <title>Draft genome of the hookworm Oesophagostomum dentatum.</title>
        <authorList>
            <person name="Mitreva M."/>
        </authorList>
    </citation>
    <scope>NUCLEOTIDE SEQUENCE [LARGE SCALE GENOMIC DNA]</scope>
    <source>
        <strain evidence="2 3">OD-Hann</strain>
    </source>
</reference>
<dbReference type="EMBL" id="KN582862">
    <property type="protein sequence ID" value="KHJ82029.1"/>
    <property type="molecule type" value="Genomic_DNA"/>
</dbReference>
<feature type="transmembrane region" description="Helical" evidence="1">
    <location>
        <begin position="12"/>
        <end position="35"/>
    </location>
</feature>
<dbReference type="OrthoDB" id="5826594at2759"/>